<feature type="binding site" evidence="13">
    <location>
        <position position="91"/>
    </location>
    <ligand>
        <name>Mg(2+)</name>
        <dbReference type="ChEBI" id="CHEBI:18420"/>
    </ligand>
</feature>
<comment type="subcellular location">
    <subcellularLocation>
        <location evidence="1 13">Cytoplasm</location>
    </subcellularLocation>
</comment>
<dbReference type="NCBIfam" id="NF002581">
    <property type="entry name" value="PRK02234.1-2"/>
    <property type="match status" value="1"/>
</dbReference>
<keyword evidence="8 13" id="KW-0460">Magnesium</keyword>
<dbReference type="Proteomes" id="UP001210120">
    <property type="component" value="Chromosome"/>
</dbReference>
<keyword evidence="4 13" id="KW-0479">Metal-binding</keyword>
<comment type="catalytic activity">
    <reaction evidence="13">
        <text>Endonucleolytic cleavage at a junction such as a reciprocal single-stranded crossover between two homologous DNA duplexes (Holliday junction).</text>
        <dbReference type="EC" id="3.1.21.10"/>
    </reaction>
</comment>
<evidence type="ECO:0000313" key="15">
    <source>
        <dbReference type="Proteomes" id="UP001210120"/>
    </source>
</evidence>
<dbReference type="Gene3D" id="3.40.1350.10">
    <property type="match status" value="1"/>
</dbReference>
<evidence type="ECO:0000313" key="14">
    <source>
        <dbReference type="EMBL" id="WBL31363.1"/>
    </source>
</evidence>
<keyword evidence="10 13" id="KW-0234">DNA repair</keyword>
<feature type="site" description="Transition state stabilizer" evidence="13">
    <location>
        <position position="106"/>
    </location>
</feature>
<keyword evidence="7 13" id="KW-0378">Hydrolase</keyword>
<keyword evidence="5 13" id="KW-0255">Endonuclease</keyword>
<organism evidence="14 15">
    <name type="scientific">Candidatus Phytoplasma sacchari</name>
    <dbReference type="NCBI Taxonomy" id="2609813"/>
    <lineage>
        <taxon>Bacteria</taxon>
        <taxon>Bacillati</taxon>
        <taxon>Mycoplasmatota</taxon>
        <taxon>Mollicutes</taxon>
        <taxon>Acholeplasmatales</taxon>
        <taxon>Acholeplasmataceae</taxon>
        <taxon>Candidatus Phytoplasma</taxon>
        <taxon>16SrXI (Rice yellow dwarf group)</taxon>
    </lineage>
</organism>
<feature type="binding site" evidence="13">
    <location>
        <position position="104"/>
    </location>
    <ligand>
        <name>Mg(2+)</name>
        <dbReference type="ChEBI" id="CHEBI:18420"/>
    </ligand>
</feature>
<dbReference type="InterPro" id="IPR011335">
    <property type="entry name" value="Restrct_endonuc-II-like"/>
</dbReference>
<gene>
    <name evidence="13 14" type="primary">recU</name>
    <name evidence="14" type="ORF">O7R10_02005</name>
</gene>
<dbReference type="InterPro" id="IPR011856">
    <property type="entry name" value="tRNA_endonuc-like_dom_sf"/>
</dbReference>
<evidence type="ECO:0000256" key="11">
    <source>
        <dbReference type="ARBA" id="ARBA00023447"/>
    </source>
</evidence>
<evidence type="ECO:0000256" key="12">
    <source>
        <dbReference type="ARBA" id="ARBA00029523"/>
    </source>
</evidence>
<accession>A0ABY7M4G2</accession>
<evidence type="ECO:0000256" key="7">
    <source>
        <dbReference type="ARBA" id="ARBA00022801"/>
    </source>
</evidence>
<dbReference type="EMBL" id="CP115156">
    <property type="protein sequence ID" value="WBL31363.1"/>
    <property type="molecule type" value="Genomic_DNA"/>
</dbReference>
<keyword evidence="6 13" id="KW-0227">DNA damage</keyword>
<dbReference type="Pfam" id="PF03838">
    <property type="entry name" value="RecU"/>
    <property type="match status" value="1"/>
</dbReference>
<evidence type="ECO:0000256" key="5">
    <source>
        <dbReference type="ARBA" id="ARBA00022759"/>
    </source>
</evidence>
<reference evidence="14" key="1">
    <citation type="submission" date="2022-12" db="EMBL/GenBank/DDBJ databases">
        <title>Genomic Characterization of Candidatus Phytoplasma sacchari in China.</title>
        <authorList>
            <person name="Zhang R.-Y."/>
        </authorList>
    </citation>
    <scope>NUCLEOTIDE SEQUENCE [LARGE SCALE GENOMIC DNA]</scope>
    <source>
        <strain evidence="14">SCWL1</strain>
    </source>
</reference>
<dbReference type="HAMAP" id="MF_00130">
    <property type="entry name" value="RecU"/>
    <property type="match status" value="1"/>
</dbReference>
<comment type="caution">
    <text evidence="13">Lacks conserved residue(s) required for the propagation of feature annotation.</text>
</comment>
<proteinExistence type="inferred from homology"/>
<evidence type="ECO:0000256" key="13">
    <source>
        <dbReference type="HAMAP-Rule" id="MF_00130"/>
    </source>
</evidence>
<protein>
    <recommendedName>
        <fullName evidence="12 13">Holliday junction resolvase RecU</fullName>
        <ecNumber evidence="13">3.1.21.10</ecNumber>
    </recommendedName>
    <alternativeName>
        <fullName evidence="13">Recombination protein U homolog</fullName>
    </alternativeName>
</protein>
<evidence type="ECO:0000256" key="6">
    <source>
        <dbReference type="ARBA" id="ARBA00022763"/>
    </source>
</evidence>
<keyword evidence="3 13" id="KW-0540">Nuclease</keyword>
<evidence type="ECO:0000256" key="1">
    <source>
        <dbReference type="ARBA" id="ARBA00004496"/>
    </source>
</evidence>
<feature type="binding site" evidence="13">
    <location>
        <position position="123"/>
    </location>
    <ligand>
        <name>Mg(2+)</name>
        <dbReference type="ChEBI" id="CHEBI:18420"/>
    </ligand>
</feature>
<evidence type="ECO:0000256" key="8">
    <source>
        <dbReference type="ARBA" id="ARBA00022842"/>
    </source>
</evidence>
<evidence type="ECO:0000256" key="4">
    <source>
        <dbReference type="ARBA" id="ARBA00022723"/>
    </source>
</evidence>
<dbReference type="InterPro" id="IPR004612">
    <property type="entry name" value="Resolv_RecU"/>
</dbReference>
<comment type="function">
    <text evidence="13">Endonuclease that resolves Holliday junction intermediates in genetic recombination. Cleaves mobile four-strand junctions by introducing symmetrical nicks in paired strands. Promotes annealing of linear ssDNA with homologous dsDNA. Required for DNA repair, homologous recombination and chromosome segregation.</text>
</comment>
<keyword evidence="15" id="KW-1185">Reference proteome</keyword>
<keyword evidence="9 13" id="KW-0233">DNA recombination</keyword>
<name>A0ABY7M4G2_9MOLU</name>
<comment type="similarity">
    <text evidence="11 13">Belongs to the RecU family.</text>
</comment>
<dbReference type="CDD" id="cd22354">
    <property type="entry name" value="RecU-like"/>
    <property type="match status" value="1"/>
</dbReference>
<evidence type="ECO:0000256" key="2">
    <source>
        <dbReference type="ARBA" id="ARBA00022490"/>
    </source>
</evidence>
<comment type="cofactor">
    <cofactor evidence="13">
        <name>Mg(2+)</name>
        <dbReference type="ChEBI" id="CHEBI:18420"/>
    </cofactor>
    <text evidence="13">Binds 1 Mg(2+) ion per subunit.</text>
</comment>
<evidence type="ECO:0000256" key="9">
    <source>
        <dbReference type="ARBA" id="ARBA00023172"/>
    </source>
</evidence>
<dbReference type="EC" id="3.1.21.10" evidence="13"/>
<dbReference type="PIRSF" id="PIRSF037785">
    <property type="entry name" value="RecU"/>
    <property type="match status" value="1"/>
</dbReference>
<evidence type="ECO:0000256" key="10">
    <source>
        <dbReference type="ARBA" id="ARBA00023204"/>
    </source>
</evidence>
<dbReference type="SUPFAM" id="SSF52980">
    <property type="entry name" value="Restriction endonuclease-like"/>
    <property type="match status" value="1"/>
</dbReference>
<evidence type="ECO:0000256" key="3">
    <source>
        <dbReference type="ARBA" id="ARBA00022722"/>
    </source>
</evidence>
<keyword evidence="2 13" id="KW-0963">Cytoplasm</keyword>
<sequence length="200" mass="24257">MKYPFKKNFIKNKIEKNSNFLNINFKKNYFKKNLGLTLEKDINLTNNFYKEKNIALIYKNEIPIKITKVEYPKRQKAKIVQAYFHSNSLPDYHGLYKGNFLSFDVKETSHKTSFSLNNIPMHQINNLKKIHHFKGISFFIIYFKNKNKYFYLPIEFLINYLKKCNLKSINYKIFEKELFQIPFSYLPRIDYLKIVDKFIK</sequence>